<name>A0A7S7SLL4_PALFE</name>
<protein>
    <submittedName>
        <fullName evidence="1">Uncharacterized protein</fullName>
    </submittedName>
</protein>
<sequence length="87" mass="9300">MRNDRHAILSLVALGRITPAEAERLLIACNAGRDAFVTFAACVAATFFILIPHQGLAALVHVSRVLLADGSLHQVITFIQHLSGGIQ</sequence>
<organism evidence="1 2">
    <name type="scientific">Paludibaculum fermentans</name>
    <dbReference type="NCBI Taxonomy" id="1473598"/>
    <lineage>
        <taxon>Bacteria</taxon>
        <taxon>Pseudomonadati</taxon>
        <taxon>Acidobacteriota</taxon>
        <taxon>Terriglobia</taxon>
        <taxon>Bryobacterales</taxon>
        <taxon>Bryobacteraceae</taxon>
        <taxon>Paludibaculum</taxon>
    </lineage>
</organism>
<accession>A0A7S7SLL4</accession>
<dbReference type="AlphaFoldDB" id="A0A7S7SLL4"/>
<reference evidence="1 2" key="1">
    <citation type="submission" date="2020-10" db="EMBL/GenBank/DDBJ databases">
        <title>Complete genome sequence of Paludibaculum fermentans P105T, a facultatively anaerobic acidobacterium capable of dissimilatory Fe(III) reduction.</title>
        <authorList>
            <person name="Dedysh S.N."/>
            <person name="Beletsky A.V."/>
            <person name="Kulichevskaya I.S."/>
            <person name="Mardanov A.V."/>
            <person name="Ravin N.V."/>
        </authorList>
    </citation>
    <scope>NUCLEOTIDE SEQUENCE [LARGE SCALE GENOMIC DNA]</scope>
    <source>
        <strain evidence="1 2">P105</strain>
    </source>
</reference>
<evidence type="ECO:0000313" key="1">
    <source>
        <dbReference type="EMBL" id="QOY90382.1"/>
    </source>
</evidence>
<dbReference type="EMBL" id="CP063849">
    <property type="protein sequence ID" value="QOY90382.1"/>
    <property type="molecule type" value="Genomic_DNA"/>
</dbReference>
<dbReference type="Proteomes" id="UP000593892">
    <property type="component" value="Chromosome"/>
</dbReference>
<dbReference type="RefSeq" id="WP_194452046.1">
    <property type="nucleotide sequence ID" value="NZ_CP063849.1"/>
</dbReference>
<evidence type="ECO:0000313" key="2">
    <source>
        <dbReference type="Proteomes" id="UP000593892"/>
    </source>
</evidence>
<gene>
    <name evidence="1" type="ORF">IRI77_10625</name>
</gene>
<dbReference type="KEGG" id="pfer:IRI77_10625"/>
<keyword evidence="2" id="KW-1185">Reference proteome</keyword>
<proteinExistence type="predicted"/>